<comment type="caution">
    <text evidence="1">The sequence shown here is derived from an EMBL/GenBank/DDBJ whole genome shotgun (WGS) entry which is preliminary data.</text>
</comment>
<organism evidence="1 2">
    <name type="scientific">Flavobacterium endophyticum</name>
    <dbReference type="NCBI Taxonomy" id="1540163"/>
    <lineage>
        <taxon>Bacteria</taxon>
        <taxon>Pseudomonadati</taxon>
        <taxon>Bacteroidota</taxon>
        <taxon>Flavobacteriia</taxon>
        <taxon>Flavobacteriales</taxon>
        <taxon>Flavobacteriaceae</taxon>
        <taxon>Flavobacterium</taxon>
    </lineage>
</organism>
<sequence length="253" mass="28591">MKKRNVMAGGAAAQEKAIVRVQENRMKLLLVVLLLALSTVTAFAQKSAVLDAFSRHGIDAALLNPESLQMPKDHSYELTQTTITAGSEKVTVAQFDPSKPKEEQWTVVSIDGKSPYKSDINSFRKNQNKQAGTAQTDDATYKIEKETPAQLVISYKQNPAASDKDGAFMKDCRLYMTINLKTKRLEQIQVLNEKPLKIKIVNAEKFDMVIRYAWNEQAKRYFSVRENLNMLVKFLGQGTEVQTISEYSNYSKR</sequence>
<name>A0A495M131_9FLAO</name>
<dbReference type="OrthoDB" id="1494413at2"/>
<evidence type="ECO:0000313" key="1">
    <source>
        <dbReference type="EMBL" id="RKS19105.1"/>
    </source>
</evidence>
<proteinExistence type="predicted"/>
<accession>A0A495M131</accession>
<dbReference type="EMBL" id="RBLC01000005">
    <property type="protein sequence ID" value="RKS19105.1"/>
    <property type="molecule type" value="Genomic_DNA"/>
</dbReference>
<dbReference type="AlphaFoldDB" id="A0A495M131"/>
<evidence type="ECO:0000313" key="2">
    <source>
        <dbReference type="Proteomes" id="UP000277579"/>
    </source>
</evidence>
<reference evidence="1 2" key="1">
    <citation type="submission" date="2018-10" db="EMBL/GenBank/DDBJ databases">
        <title>Genomic Encyclopedia of Archaeal and Bacterial Type Strains, Phase II (KMG-II): from individual species to whole genera.</title>
        <authorList>
            <person name="Goeker M."/>
        </authorList>
    </citation>
    <scope>NUCLEOTIDE SEQUENCE [LARGE SCALE GENOMIC DNA]</scope>
    <source>
        <strain evidence="1 2">DSM 29537</strain>
    </source>
</reference>
<protein>
    <submittedName>
        <fullName evidence="1">Uncharacterized protein</fullName>
    </submittedName>
</protein>
<keyword evidence="2" id="KW-1185">Reference proteome</keyword>
<gene>
    <name evidence="1" type="ORF">CLV94_3056</name>
</gene>
<dbReference type="Proteomes" id="UP000277579">
    <property type="component" value="Unassembled WGS sequence"/>
</dbReference>
<dbReference type="RefSeq" id="WP_121377337.1">
    <property type="nucleotide sequence ID" value="NZ_RBLC01000005.1"/>
</dbReference>